<name>A0A6A4Q5I4_LUPAL</name>
<sequence length="1973" mass="222457">MFSIAAINDTDSKSQWEPLAPTKEAQEFHLSQTYHEGLLKLQAKDYDKARKLLESVLKDPIIANAKVDSSASDSHLLQLRFLALKNLASVFLQQGSTHYENALHCYLQAVEIDSKDSVVWNQLGTLSCSMGLLSISRWAFEQGLLCSPNNWNCMEKLLEVLIAIGDEVACLSVSELILRHWPSHSRALHVKSTIEESEPLPFAPRGIDKLEPKHVRLKFPNKRKASESLDDDVAFKKLNQNKELHLTEGSWVALADALLEILLPLNLQSSAMDPEKVCNSPDIRLSINLPSRSEAVMNTVEEKGPSGENSDYGDGNIERSSAKEKEFNIEEEQPHERRSSRLERLRSRKPGKEESDSSCVKDHAKVVIQYLEPFIAGGLGSQYPVQGDTTMSSWLGNSEYHKVSEFARENSKNYGAYHVGHLLLEEVARQDLIYQDAFVKFLDLEQLTRHWGKERTAECNIFLAELYYDFGLCSPPDSKQSEFMSESSYHLCKIIESVALDYPFHVSCALNEGGLLVDSFKETSGISMDTSTKSNPNLHSSLLMKNSSFWARFFWLSGRLSIFDGNKAKSCDEFFICLSLLAKRENMEDSVCSVHRPHCKAVKELTADRVLYEINILKVNFLMEKTVINMMEQNKYLECVSLLSPLLFSTQDVYIDSFSLTMADKKDENTTLIDLMALDVLIEACQKTKPMNVEMYFDCHYRKLKILMAMMGFNRCITSFKSSDPSLDLSASPNFDIDSNESSIKQCSHLVVEEVKGLSDCISQVKKVIDHGGDSEGLTIPVSSIYQMQSLLLLIMSYLLNILVCNKDAEHVISNQAESTYFIDAAIVFCKLQHLSITTPIKTQIDLIVAMHDLLAEYGLCCAGEGGKGEEGTFLRFAIKHLLTLDMKFKSSFNLLNKESMRCEEVPQSSLVNVSVEDPKSDALDIWMDWTKIHEINSVKKDVSEGIISEGISSCKVHDEDSKEIECKNLGGVGTDSKFTKGENSSNQLIECGNELSEDEREELESKIENALDQCFFCLYGLNLRSDSSYEDDLVVHKNTSRGDYQTKEQCADVFKYVLPYAKASSRTGLVKLRRVLRAIRKHFLQPPEDLLAGNPIDKFLDDSDLCEDKLAEEAGSDGFLETITKTMFPDVGGLAQYKTTLLTRSEPYLEVYCNLYYFLAVSEEMSATDKWPGFVLTKEGEEFVKQNTKLFKYDLMYNPLRFESWQRLGNFYDEEVDLLLNDGSKHVNVIGWRKTPTLSERVETSRRRSRRCLLMSLALAKTSAQQCEIHELLALVYYDSLQNVVPFYDQRSVLPLKDAAWTVFCENSMKHFKKAFTLKQDWLHAFYLGKLSEKLGYSHEIALSYYDKAIALNISAVDPVYRMHASRLKLLVKFGKQNLEILKVISANSFSHSVKETVISILDDMDSSFLNTMERCVQINSLEIKHEGLLKMDTAWSMLYNDCLSALETCIEGDLKHFHKARYMLAQGLYKRGESGDIDKAKEHLSFCFKSSRSSFTINMWEIDSTVKKGRRKAPGSAGNKKNLEVNLPESSRKFITCIRKYLLFYLKLLEETGDRCTLERAYVTLRGDKRFSLCVEDLIPVAVGRYLKTLISTMRHCQNASCGPASSSDNVLDRIFALFIEQGSLWPEICSLPEIESPDTSESIIYGYLHYHIILLEENGKMETLETINEKIRKRFKSLKSSNNSCSKVCSHASVAWCRSLIYNLAQITPLSCGFSSGIQDLNLTDIGADNSQLLCIDLQPHELWSSTFEDPTYLEKVQTKWSAILSKLKNIKIKKASDENLETANNLLRACFNFYRESSSVVLSYGLSFYLVPYQLAIDTPLNPSMSGIEALDLSIPRKLLLWAYALLHGRYANISNVVKHCEEITKSKMKRGSGTSPALSNTPAASPSVTGSGKNASNSAVCIDFDSTHVTTVGSGSCSTNTTNAVNPIHSSDENGKNLFASPQRHLCTTFDAEKSKKLKARDEDRKGD</sequence>
<dbReference type="GO" id="GO:0005634">
    <property type="term" value="C:nucleus"/>
    <property type="evidence" value="ECO:0007669"/>
    <property type="project" value="UniProtKB-SubCell"/>
</dbReference>
<dbReference type="Proteomes" id="UP000447434">
    <property type="component" value="Chromosome 8"/>
</dbReference>
<keyword evidence="2" id="KW-0539">Nucleus</keyword>
<dbReference type="SUPFAM" id="SSF48452">
    <property type="entry name" value="TPR-like"/>
    <property type="match status" value="1"/>
</dbReference>
<comment type="caution">
    <text evidence="4">The sequence shown here is derived from an EMBL/GenBank/DDBJ whole genome shotgun (WGS) entry which is preliminary data.</text>
</comment>
<protein>
    <submittedName>
        <fullName evidence="4">Putative tetratricopeptide-like helical domain, histone transcription regulator 3/CABIN1</fullName>
    </submittedName>
</protein>
<comment type="subcellular location">
    <subcellularLocation>
        <location evidence="1">Nucleus</location>
    </subcellularLocation>
</comment>
<accession>A0A6A4Q5I4</accession>
<dbReference type="PANTHER" id="PTHR15502:SF7">
    <property type="entry name" value="CALCINEURIN-BINDING PROTEIN CABIN-1"/>
    <property type="match status" value="1"/>
</dbReference>
<dbReference type="FunFam" id="1.25.40.10:FF:000431">
    <property type="entry name" value="Tetratricopeptide repeat (TPR)-like superfamily protein"/>
    <property type="match status" value="1"/>
</dbReference>
<reference evidence="5" key="1">
    <citation type="journal article" date="2020" name="Nat. Commun.">
        <title>Genome sequence of the cluster root forming white lupin.</title>
        <authorList>
            <person name="Hufnagel B."/>
            <person name="Marques A."/>
            <person name="Soriano A."/>
            <person name="Marques L."/>
            <person name="Divol F."/>
            <person name="Doumas P."/>
            <person name="Sallet E."/>
            <person name="Mancinotti D."/>
            <person name="Carrere S."/>
            <person name="Marande W."/>
            <person name="Arribat S."/>
            <person name="Keller J."/>
            <person name="Huneau C."/>
            <person name="Blein T."/>
            <person name="Aime D."/>
            <person name="Laguerre M."/>
            <person name="Taylor J."/>
            <person name="Schubert V."/>
            <person name="Nelson M."/>
            <person name="Geu-Flores F."/>
            <person name="Crespi M."/>
            <person name="Gallardo-Guerrero K."/>
            <person name="Delaux P.-M."/>
            <person name="Salse J."/>
            <person name="Berges H."/>
            <person name="Guyot R."/>
            <person name="Gouzy J."/>
            <person name="Peret B."/>
        </authorList>
    </citation>
    <scope>NUCLEOTIDE SEQUENCE [LARGE SCALE GENOMIC DNA]</scope>
    <source>
        <strain evidence="5">cv. Amiga</strain>
    </source>
</reference>
<dbReference type="OrthoDB" id="77564at2759"/>
<dbReference type="GO" id="GO:0031491">
    <property type="term" value="F:nucleosome binding"/>
    <property type="evidence" value="ECO:0007669"/>
    <property type="project" value="TreeGrafter"/>
</dbReference>
<evidence type="ECO:0000313" key="5">
    <source>
        <dbReference type="Proteomes" id="UP000447434"/>
    </source>
</evidence>
<feature type="region of interest" description="Disordered" evidence="3">
    <location>
        <begin position="1872"/>
        <end position="1898"/>
    </location>
</feature>
<dbReference type="GO" id="GO:0006325">
    <property type="term" value="P:chromatin organization"/>
    <property type="evidence" value="ECO:0007669"/>
    <property type="project" value="InterPro"/>
</dbReference>
<dbReference type="EMBL" id="WOCE01000008">
    <property type="protein sequence ID" value="KAE9609121.1"/>
    <property type="molecule type" value="Genomic_DNA"/>
</dbReference>
<evidence type="ECO:0000256" key="3">
    <source>
        <dbReference type="SAM" id="MobiDB-lite"/>
    </source>
</evidence>
<evidence type="ECO:0000256" key="1">
    <source>
        <dbReference type="ARBA" id="ARBA00004123"/>
    </source>
</evidence>
<evidence type="ECO:0000313" key="4">
    <source>
        <dbReference type="EMBL" id="KAE9609121.1"/>
    </source>
</evidence>
<organism evidence="4 5">
    <name type="scientific">Lupinus albus</name>
    <name type="common">White lupine</name>
    <name type="synonym">Lupinus termis</name>
    <dbReference type="NCBI Taxonomy" id="3870"/>
    <lineage>
        <taxon>Eukaryota</taxon>
        <taxon>Viridiplantae</taxon>
        <taxon>Streptophyta</taxon>
        <taxon>Embryophyta</taxon>
        <taxon>Tracheophyta</taxon>
        <taxon>Spermatophyta</taxon>
        <taxon>Magnoliopsida</taxon>
        <taxon>eudicotyledons</taxon>
        <taxon>Gunneridae</taxon>
        <taxon>Pentapetalae</taxon>
        <taxon>rosids</taxon>
        <taxon>fabids</taxon>
        <taxon>Fabales</taxon>
        <taxon>Fabaceae</taxon>
        <taxon>Papilionoideae</taxon>
        <taxon>50 kb inversion clade</taxon>
        <taxon>genistoids sensu lato</taxon>
        <taxon>core genistoids</taxon>
        <taxon>Genisteae</taxon>
        <taxon>Lupinus</taxon>
    </lineage>
</organism>
<feature type="region of interest" description="Disordered" evidence="3">
    <location>
        <begin position="324"/>
        <end position="358"/>
    </location>
</feature>
<dbReference type="InterPro" id="IPR033053">
    <property type="entry name" value="Hir3/CABIN1"/>
</dbReference>
<feature type="compositionally biased region" description="Polar residues" evidence="3">
    <location>
        <begin position="1877"/>
        <end position="1898"/>
    </location>
</feature>
<dbReference type="InterPro" id="IPR011990">
    <property type="entry name" value="TPR-like_helical_dom_sf"/>
</dbReference>
<dbReference type="PANTHER" id="PTHR15502">
    <property type="entry name" value="CALCINEURIN-BINDING PROTEIN CABIN 1-RELATED"/>
    <property type="match status" value="1"/>
</dbReference>
<gene>
    <name evidence="4" type="ORF">Lalb_Chr08g0242871</name>
</gene>
<evidence type="ECO:0000256" key="2">
    <source>
        <dbReference type="ARBA" id="ARBA00023242"/>
    </source>
</evidence>
<dbReference type="Gene3D" id="1.25.40.10">
    <property type="entry name" value="Tetratricopeptide repeat domain"/>
    <property type="match status" value="1"/>
</dbReference>
<proteinExistence type="predicted"/>
<keyword evidence="5" id="KW-1185">Reference proteome</keyword>